<comment type="caution">
    <text evidence="1">The sequence shown here is derived from an EMBL/GenBank/DDBJ whole genome shotgun (WGS) entry which is preliminary data.</text>
</comment>
<reference evidence="1" key="1">
    <citation type="submission" date="2021-12" db="EMBL/GenBank/DDBJ databases">
        <title>Description of Gramella crocea sp. nov., a new bacterium isolated from activated sludge.</title>
        <authorList>
            <person name="Zhang X."/>
        </authorList>
    </citation>
    <scope>NUCLEOTIDE SEQUENCE</scope>
    <source>
        <strain evidence="1">YB25</strain>
    </source>
</reference>
<sequence>MKRRKNEEMKLSDLLKSFVDENKLEKGLNQVKIRDVWNSQMGPAIEKYTTGMKLKSGVLYVQLSSSVLREELSYGKEKIIRILNEEMGEEIISKLVLR</sequence>
<evidence type="ECO:0000313" key="2">
    <source>
        <dbReference type="Proteomes" id="UP001139344"/>
    </source>
</evidence>
<proteinExistence type="predicted"/>
<keyword evidence="2" id="KW-1185">Reference proteome</keyword>
<dbReference type="Proteomes" id="UP001139344">
    <property type="component" value="Unassembled WGS sequence"/>
</dbReference>
<evidence type="ECO:0000313" key="1">
    <source>
        <dbReference type="EMBL" id="MCG9973146.1"/>
    </source>
</evidence>
<name>A0A9X1UZN3_9FLAO</name>
<organism evidence="1 2">
    <name type="scientific">Christiangramia crocea</name>
    <dbReference type="NCBI Taxonomy" id="2904124"/>
    <lineage>
        <taxon>Bacteria</taxon>
        <taxon>Pseudomonadati</taxon>
        <taxon>Bacteroidota</taxon>
        <taxon>Flavobacteriia</taxon>
        <taxon>Flavobacteriales</taxon>
        <taxon>Flavobacteriaceae</taxon>
        <taxon>Christiangramia</taxon>
    </lineage>
</organism>
<dbReference type="Pfam" id="PF05258">
    <property type="entry name" value="DciA"/>
    <property type="match status" value="1"/>
</dbReference>
<dbReference type="PANTHER" id="PTHR36456">
    <property type="entry name" value="UPF0232 PROTEIN SCO3875"/>
    <property type="match status" value="1"/>
</dbReference>
<accession>A0A9X1UZN3</accession>
<protein>
    <submittedName>
        <fullName evidence="1">DUF721 domain-containing protein</fullName>
    </submittedName>
</protein>
<dbReference type="PANTHER" id="PTHR36456:SF1">
    <property type="entry name" value="UPF0232 PROTEIN SCO3875"/>
    <property type="match status" value="1"/>
</dbReference>
<dbReference type="AlphaFoldDB" id="A0A9X1UZN3"/>
<dbReference type="EMBL" id="JAJSON010000027">
    <property type="protein sequence ID" value="MCG9973146.1"/>
    <property type="molecule type" value="Genomic_DNA"/>
</dbReference>
<dbReference type="RefSeq" id="WP_240100521.1">
    <property type="nucleotide sequence ID" value="NZ_JAJSON010000027.1"/>
</dbReference>
<gene>
    <name evidence="1" type="ORF">LU635_15960</name>
</gene>
<dbReference type="InterPro" id="IPR007922">
    <property type="entry name" value="DciA-like"/>
</dbReference>